<protein>
    <submittedName>
        <fullName evidence="1">Uncharacterized protein</fullName>
    </submittedName>
</protein>
<reference evidence="1 2" key="1">
    <citation type="submission" date="2023-08" db="EMBL/GenBank/DDBJ databases">
        <authorList>
            <person name="Girao M."/>
            <person name="Carvalho M.F."/>
        </authorList>
    </citation>
    <scope>NUCLEOTIDE SEQUENCE [LARGE SCALE GENOMIC DNA]</scope>
    <source>
        <strain evidence="1 2">CT-R113</strain>
    </source>
</reference>
<keyword evidence="2" id="KW-1185">Reference proteome</keyword>
<accession>A0ABU7K3Z9</accession>
<evidence type="ECO:0000313" key="1">
    <source>
        <dbReference type="EMBL" id="MEE2036980.1"/>
    </source>
</evidence>
<evidence type="ECO:0000313" key="2">
    <source>
        <dbReference type="Proteomes" id="UP001356095"/>
    </source>
</evidence>
<comment type="caution">
    <text evidence="1">The sequence shown here is derived from an EMBL/GenBank/DDBJ whole genome shotgun (WGS) entry which is preliminary data.</text>
</comment>
<dbReference type="RefSeq" id="WP_330090780.1">
    <property type="nucleotide sequence ID" value="NZ_JAUZMY010000005.1"/>
</dbReference>
<name>A0ABU7K3Z9_9ACTN</name>
<sequence>MATVRHLETASVDEALDVLIHTPQATGSRVVSLSEVWNAIEEVVPREKLMETVKTITQRTLANHIRDLGIPAQAARTAALRQLVPRRPPRHRPLAGLP</sequence>
<dbReference type="EMBL" id="JAUZMY010000005">
    <property type="protein sequence ID" value="MEE2036980.1"/>
    <property type="molecule type" value="Genomic_DNA"/>
</dbReference>
<organism evidence="1 2">
    <name type="scientific">Nocardiopsis codii</name>
    <dbReference type="NCBI Taxonomy" id="3065942"/>
    <lineage>
        <taxon>Bacteria</taxon>
        <taxon>Bacillati</taxon>
        <taxon>Actinomycetota</taxon>
        <taxon>Actinomycetes</taxon>
        <taxon>Streptosporangiales</taxon>
        <taxon>Nocardiopsidaceae</taxon>
        <taxon>Nocardiopsis</taxon>
    </lineage>
</organism>
<gene>
    <name evidence="1" type="ORF">Q8791_07080</name>
</gene>
<proteinExistence type="predicted"/>
<dbReference type="Proteomes" id="UP001356095">
    <property type="component" value="Unassembled WGS sequence"/>
</dbReference>